<dbReference type="EMBL" id="CP017478">
    <property type="protein sequence ID" value="AOW19724.1"/>
    <property type="molecule type" value="Genomic_DNA"/>
</dbReference>
<dbReference type="RefSeq" id="WP_070235840.1">
    <property type="nucleotide sequence ID" value="NZ_CP017478.1"/>
</dbReference>
<proteinExistence type="predicted"/>
<organism evidence="2 3">
    <name type="scientific">Urechidicola croceus</name>
    <dbReference type="NCBI Taxonomy" id="1850246"/>
    <lineage>
        <taxon>Bacteria</taxon>
        <taxon>Pseudomonadati</taxon>
        <taxon>Bacteroidota</taxon>
        <taxon>Flavobacteriia</taxon>
        <taxon>Flavobacteriales</taxon>
        <taxon>Flavobacteriaceae</taxon>
        <taxon>Urechidicola</taxon>
    </lineage>
</organism>
<evidence type="ECO:0000313" key="2">
    <source>
        <dbReference type="EMBL" id="AOW19724.1"/>
    </source>
</evidence>
<keyword evidence="3" id="KW-1185">Reference proteome</keyword>
<sequence>MKAKNISIGLTVVYSMITIGFLSLNCFFANDKQLNPNNETPRKLNPAVIASESVIAPNSNSSLD</sequence>
<reference evidence="2 3" key="1">
    <citation type="submission" date="2016-10" db="EMBL/GenBank/DDBJ databases">
        <title>Lutibacter sp. LPB0138, isolated from marine gastropod.</title>
        <authorList>
            <person name="Kim E."/>
            <person name="Yi H."/>
        </authorList>
    </citation>
    <scope>NUCLEOTIDE SEQUENCE [LARGE SCALE GENOMIC DNA]</scope>
    <source>
        <strain evidence="2 3">LPB0138</strain>
    </source>
</reference>
<evidence type="ECO:0000256" key="1">
    <source>
        <dbReference type="SAM" id="Phobius"/>
    </source>
</evidence>
<dbReference type="KEGG" id="lul:LPB138_03080"/>
<dbReference type="AlphaFoldDB" id="A0A1D8P578"/>
<dbReference type="Proteomes" id="UP000176050">
    <property type="component" value="Chromosome"/>
</dbReference>
<feature type="transmembrane region" description="Helical" evidence="1">
    <location>
        <begin position="6"/>
        <end position="28"/>
    </location>
</feature>
<accession>A0A1D8P578</accession>
<protein>
    <submittedName>
        <fullName evidence="2">Uncharacterized protein</fullName>
    </submittedName>
</protein>
<keyword evidence="1" id="KW-0812">Transmembrane</keyword>
<evidence type="ECO:0000313" key="3">
    <source>
        <dbReference type="Proteomes" id="UP000176050"/>
    </source>
</evidence>
<name>A0A1D8P578_9FLAO</name>
<keyword evidence="1" id="KW-0472">Membrane</keyword>
<gene>
    <name evidence="2" type="ORF">LPB138_03080</name>
</gene>
<keyword evidence="1" id="KW-1133">Transmembrane helix</keyword>